<dbReference type="EMBL" id="NOIF01000488">
    <property type="protein sequence ID" value="OZS41269.1"/>
    <property type="molecule type" value="Genomic_DNA"/>
</dbReference>
<dbReference type="Gene3D" id="1.10.10.2520">
    <property type="entry name" value="Cell wall hydrolase SleB, domain 1"/>
    <property type="match status" value="1"/>
</dbReference>
<reference evidence="2 3" key="1">
    <citation type="journal article" date="2016" name="Antonie Van Leeuwenhoek">
        <title>Photobacterium sanguinicancri sp. nov. isolated from marine animals.</title>
        <authorList>
            <person name="Gomez-Gil B."/>
            <person name="Roque A."/>
            <person name="Rotllant G."/>
            <person name="Romalde J.L."/>
            <person name="Doce A."/>
            <person name="Eggermont M."/>
            <person name="Defoirdt T."/>
        </authorList>
    </citation>
    <scope>NUCLEOTIDE SEQUENCE [LARGE SCALE GENOMIC DNA]</scope>
    <source>
        <strain evidence="2 3">CAIM 1827</strain>
    </source>
</reference>
<evidence type="ECO:0000313" key="2">
    <source>
        <dbReference type="EMBL" id="OZS41269.1"/>
    </source>
</evidence>
<keyword evidence="3" id="KW-1185">Reference proteome</keyword>
<accession>A0ABX4FQR8</accession>
<proteinExistence type="predicted"/>
<dbReference type="Proteomes" id="UP000215999">
    <property type="component" value="Unassembled WGS sequence"/>
</dbReference>
<gene>
    <name evidence="2" type="ORF">ASV53_24750</name>
</gene>
<feature type="non-terminal residue" evidence="2">
    <location>
        <position position="127"/>
    </location>
</feature>
<evidence type="ECO:0000259" key="1">
    <source>
        <dbReference type="Pfam" id="PF07486"/>
    </source>
</evidence>
<evidence type="ECO:0000313" key="3">
    <source>
        <dbReference type="Proteomes" id="UP000215999"/>
    </source>
</evidence>
<feature type="domain" description="Cell wall hydrolase SleB" evidence="1">
    <location>
        <begin position="25"/>
        <end position="127"/>
    </location>
</feature>
<sequence>MTAAALCLAVNLFWEARSSASLTEWYAIAWVVQNRVEAPQYPDTVCAVIRQPHQFSWTAHHWKPVIDGEPDRRAWVRIKRFAAWFVQAVNAGVAVDPTDGALHYASGKAPWWAVGMQVAAVEGGHVF</sequence>
<dbReference type="Pfam" id="PF07486">
    <property type="entry name" value="Hydrolase_2"/>
    <property type="match status" value="1"/>
</dbReference>
<dbReference type="InterPro" id="IPR011105">
    <property type="entry name" value="Cell_wall_hydrolase_SleB"/>
</dbReference>
<protein>
    <recommendedName>
        <fullName evidence="1">Cell wall hydrolase SleB domain-containing protein</fullName>
    </recommendedName>
</protein>
<name>A0ABX4FQR8_9GAMM</name>
<dbReference type="RefSeq" id="WP_094959039.1">
    <property type="nucleotide sequence ID" value="NZ_NOIF01000488.1"/>
</dbReference>
<comment type="caution">
    <text evidence="2">The sequence shown here is derived from an EMBL/GenBank/DDBJ whole genome shotgun (WGS) entry which is preliminary data.</text>
</comment>
<dbReference type="InterPro" id="IPR042047">
    <property type="entry name" value="SleB_dom1"/>
</dbReference>
<organism evidence="2 3">
    <name type="scientific">Photobacterium sanguinicancri</name>
    <dbReference type="NCBI Taxonomy" id="875932"/>
    <lineage>
        <taxon>Bacteria</taxon>
        <taxon>Pseudomonadati</taxon>
        <taxon>Pseudomonadota</taxon>
        <taxon>Gammaproteobacteria</taxon>
        <taxon>Vibrionales</taxon>
        <taxon>Vibrionaceae</taxon>
        <taxon>Photobacterium</taxon>
    </lineage>
</organism>